<evidence type="ECO:0000259" key="5">
    <source>
        <dbReference type="PROSITE" id="PS51464"/>
    </source>
</evidence>
<evidence type="ECO:0000313" key="6">
    <source>
        <dbReference type="EMBL" id="MBL1101729.1"/>
    </source>
</evidence>
<dbReference type="InterPro" id="IPR035472">
    <property type="entry name" value="RpiR-like_SIS"/>
</dbReference>
<dbReference type="InterPro" id="IPR009057">
    <property type="entry name" value="Homeodomain-like_sf"/>
</dbReference>
<feature type="domain" description="HTH rpiR-type" evidence="4">
    <location>
        <begin position="7"/>
        <end position="83"/>
    </location>
</feature>
<feature type="domain" description="SIS" evidence="5">
    <location>
        <begin position="128"/>
        <end position="264"/>
    </location>
</feature>
<dbReference type="PANTHER" id="PTHR30514:SF18">
    <property type="entry name" value="RPIR-FAMILY TRANSCRIPTIONAL REGULATOR"/>
    <property type="match status" value="1"/>
</dbReference>
<dbReference type="CDD" id="cd05013">
    <property type="entry name" value="SIS_RpiR"/>
    <property type="match status" value="1"/>
</dbReference>
<dbReference type="Pfam" id="PF01380">
    <property type="entry name" value="SIS"/>
    <property type="match status" value="1"/>
</dbReference>
<organism evidence="6 7">
    <name type="scientific">Streptomyces coffeae</name>
    <dbReference type="NCBI Taxonomy" id="621382"/>
    <lineage>
        <taxon>Bacteria</taxon>
        <taxon>Bacillati</taxon>
        <taxon>Actinomycetota</taxon>
        <taxon>Actinomycetes</taxon>
        <taxon>Kitasatosporales</taxon>
        <taxon>Streptomycetaceae</taxon>
        <taxon>Streptomyces</taxon>
    </lineage>
</organism>
<evidence type="ECO:0000256" key="1">
    <source>
        <dbReference type="ARBA" id="ARBA00023015"/>
    </source>
</evidence>
<proteinExistence type="predicted"/>
<sequence>MAMPMETTVADRLRAVLPDLPAAERRVARVLLNNYPVAGLETVARVAKKSGTSGPTVLRLATRLGMSGYSELQQALRDELEVRERSPLMAYGAQRPHDEDIQATAAALLGQAVTASVTAVERADFDHAVKLLVAPKARLFVTGGRFSGVAAEYLVAHLQQLRPGVSVVRSPDFVPTLLDLGRRDVVVAFDLRRYQADVVGFGRSAADRGAKVILITDPWMSPLSRQAEVVLSAEVSAPSPFDSLVPCMALVETLVAGIVDVLGDEPRRRIAAYDESWARQFGTIASHEAQEAPEQQEA</sequence>
<dbReference type="InterPro" id="IPR036388">
    <property type="entry name" value="WH-like_DNA-bd_sf"/>
</dbReference>
<evidence type="ECO:0000256" key="2">
    <source>
        <dbReference type="ARBA" id="ARBA00023125"/>
    </source>
</evidence>
<gene>
    <name evidence="6" type="ORF">JK363_34810</name>
</gene>
<dbReference type="SUPFAM" id="SSF46689">
    <property type="entry name" value="Homeodomain-like"/>
    <property type="match status" value="1"/>
</dbReference>
<dbReference type="InterPro" id="IPR001347">
    <property type="entry name" value="SIS_dom"/>
</dbReference>
<comment type="caution">
    <text evidence="6">The sequence shown here is derived from an EMBL/GenBank/DDBJ whole genome shotgun (WGS) entry which is preliminary data.</text>
</comment>
<dbReference type="Gene3D" id="1.10.10.10">
    <property type="entry name" value="Winged helix-like DNA-binding domain superfamily/Winged helix DNA-binding domain"/>
    <property type="match status" value="1"/>
</dbReference>
<keyword evidence="2" id="KW-0238">DNA-binding</keyword>
<dbReference type="PROSITE" id="PS51464">
    <property type="entry name" value="SIS"/>
    <property type="match status" value="1"/>
</dbReference>
<keyword evidence="7" id="KW-1185">Reference proteome</keyword>
<name>A0ABS1NP59_9ACTN</name>
<dbReference type="InterPro" id="IPR047640">
    <property type="entry name" value="RpiR-like"/>
</dbReference>
<dbReference type="InterPro" id="IPR046348">
    <property type="entry name" value="SIS_dom_sf"/>
</dbReference>
<reference evidence="6 7" key="1">
    <citation type="submission" date="2021-01" db="EMBL/GenBank/DDBJ databases">
        <title>WGS of actinomycetes isolated from Thailand.</title>
        <authorList>
            <person name="Thawai C."/>
        </authorList>
    </citation>
    <scope>NUCLEOTIDE SEQUENCE [LARGE SCALE GENOMIC DNA]</scope>
    <source>
        <strain evidence="6 7">CA1R205</strain>
    </source>
</reference>
<keyword evidence="3" id="KW-0804">Transcription</keyword>
<protein>
    <submittedName>
        <fullName evidence="6">MurR/RpiR family transcriptional regulator</fullName>
    </submittedName>
</protein>
<dbReference type="Gene3D" id="3.40.50.10490">
    <property type="entry name" value="Glucose-6-phosphate isomerase like protein, domain 1"/>
    <property type="match status" value="1"/>
</dbReference>
<accession>A0ABS1NP59</accession>
<dbReference type="PROSITE" id="PS51071">
    <property type="entry name" value="HTH_RPIR"/>
    <property type="match status" value="1"/>
</dbReference>
<dbReference type="PANTHER" id="PTHR30514">
    <property type="entry name" value="GLUCOKINASE"/>
    <property type="match status" value="1"/>
</dbReference>
<evidence type="ECO:0000313" key="7">
    <source>
        <dbReference type="Proteomes" id="UP000634229"/>
    </source>
</evidence>
<evidence type="ECO:0000259" key="4">
    <source>
        <dbReference type="PROSITE" id="PS51071"/>
    </source>
</evidence>
<evidence type="ECO:0000256" key="3">
    <source>
        <dbReference type="ARBA" id="ARBA00023163"/>
    </source>
</evidence>
<dbReference type="InterPro" id="IPR000281">
    <property type="entry name" value="HTH_RpiR"/>
</dbReference>
<dbReference type="Pfam" id="PF01418">
    <property type="entry name" value="HTH_6"/>
    <property type="match status" value="1"/>
</dbReference>
<dbReference type="EMBL" id="JAERRF010000032">
    <property type="protein sequence ID" value="MBL1101729.1"/>
    <property type="molecule type" value="Genomic_DNA"/>
</dbReference>
<dbReference type="SUPFAM" id="SSF53697">
    <property type="entry name" value="SIS domain"/>
    <property type="match status" value="1"/>
</dbReference>
<dbReference type="Proteomes" id="UP000634229">
    <property type="component" value="Unassembled WGS sequence"/>
</dbReference>
<keyword evidence="1" id="KW-0805">Transcription regulation</keyword>